<proteinExistence type="inferred from homology"/>
<keyword evidence="10" id="KW-1185">Reference proteome</keyword>
<evidence type="ECO:0000259" key="8">
    <source>
        <dbReference type="Pfam" id="PF04572"/>
    </source>
</evidence>
<dbReference type="InParanoid" id="E9H8F8"/>
<accession>E9H8F8</accession>
<dbReference type="Pfam" id="PF04572">
    <property type="entry name" value="Gb3_synth"/>
    <property type="match status" value="1"/>
</dbReference>
<dbReference type="InterPro" id="IPR007577">
    <property type="entry name" value="GlycoTrfase_DXD_sugar-bd_CS"/>
</dbReference>
<dbReference type="GO" id="GO:0016758">
    <property type="term" value="F:hexosyltransferase activity"/>
    <property type="evidence" value="ECO:0000318"/>
    <property type="project" value="GO_Central"/>
</dbReference>
<evidence type="ECO:0000256" key="4">
    <source>
        <dbReference type="ARBA" id="ARBA00022679"/>
    </source>
</evidence>
<sequence>MDLIPARCLNQRKLRKHNTSLFVLIRGLIFAISCLFFIKLSLQEWLSGINKREDSKVFCLNGNLLFIPSEADGLVVKPYVNPEEWEIYNGSSLNEAANNQRIFFHETSGRSELSLRQCCAVESAARHNPDRNIQLFLGSSDNCGDGINRPFRKIFSSQFSSWLKVLSRYTNLSVVYLNEGYYFSGTPFQDWYRKGEWRKSPFKMGHLSDFIRILTLYKGGGMYMDLDIMTLKTFHGIMFNNYLVYENAKMDTIGNSIMHFERGHQITIELIRLLSEEYDPEAYVYHGPDAIAEVMNRVCGLVAGNPNSNKCGDVKLLPHRYFHPVAAMFSHMLFKNDINGTNQWNSISRNERIDIYSNQVFSVLAREHCPLTLSGAVAGFPNTENKIVVVACLAPNQSDRKYDGVTL</sequence>
<dbReference type="PANTHER" id="PTHR12042">
    <property type="entry name" value="LACTOSYLCERAMIDE 4-ALPHA-GALACTOSYLTRANSFERASE ALPHA- 1,4-GALACTOSYLTRANSFERASE"/>
    <property type="match status" value="1"/>
</dbReference>
<dbReference type="Pfam" id="PF04488">
    <property type="entry name" value="Gly_transf_sug"/>
    <property type="match status" value="1"/>
</dbReference>
<evidence type="ECO:0000256" key="1">
    <source>
        <dbReference type="ARBA" id="ARBA00004323"/>
    </source>
</evidence>
<dbReference type="Proteomes" id="UP000000305">
    <property type="component" value="Unassembled WGS sequence"/>
</dbReference>
<keyword evidence="7" id="KW-0812">Transmembrane</keyword>
<dbReference type="eggNOG" id="KOG1928">
    <property type="taxonomic scope" value="Eukaryota"/>
</dbReference>
<feature type="domain" description="Alpha 1,4-glycosyltransferase" evidence="8">
    <location>
        <begin position="259"/>
        <end position="374"/>
    </location>
</feature>
<dbReference type="InterPro" id="IPR007652">
    <property type="entry name" value="A1-4-GlycosylTfrase_dom"/>
</dbReference>
<evidence type="ECO:0000256" key="2">
    <source>
        <dbReference type="ARBA" id="ARBA00009003"/>
    </source>
</evidence>
<feature type="transmembrane region" description="Helical" evidence="7">
    <location>
        <begin position="21"/>
        <end position="42"/>
    </location>
</feature>
<dbReference type="SUPFAM" id="SSF53448">
    <property type="entry name" value="Nucleotide-diphospho-sugar transferases"/>
    <property type="match status" value="1"/>
</dbReference>
<dbReference type="Gene3D" id="3.90.550.20">
    <property type="match status" value="1"/>
</dbReference>
<comment type="similarity">
    <text evidence="2">Belongs to the glycosyltransferase 32 family.</text>
</comment>
<dbReference type="GO" id="GO:0006688">
    <property type="term" value="P:glycosphingolipid biosynthetic process"/>
    <property type="evidence" value="ECO:0000318"/>
    <property type="project" value="GO_Central"/>
</dbReference>
<dbReference type="STRING" id="6669.E9H8F8"/>
<evidence type="ECO:0000313" key="9">
    <source>
        <dbReference type="EMBL" id="EFX71990.1"/>
    </source>
</evidence>
<dbReference type="PhylomeDB" id="E9H8F8"/>
<keyword evidence="3" id="KW-0328">Glycosyltransferase</keyword>
<dbReference type="EMBL" id="GL732604">
    <property type="protein sequence ID" value="EFX71990.1"/>
    <property type="molecule type" value="Genomic_DNA"/>
</dbReference>
<evidence type="ECO:0000256" key="7">
    <source>
        <dbReference type="SAM" id="Phobius"/>
    </source>
</evidence>
<comment type="subcellular location">
    <subcellularLocation>
        <location evidence="1">Golgi apparatus membrane</location>
        <topology evidence="1">Single-pass type II membrane protein</topology>
    </subcellularLocation>
</comment>
<evidence type="ECO:0000313" key="10">
    <source>
        <dbReference type="Proteomes" id="UP000000305"/>
    </source>
</evidence>
<organism evidence="9 10">
    <name type="scientific">Daphnia pulex</name>
    <name type="common">Water flea</name>
    <dbReference type="NCBI Taxonomy" id="6669"/>
    <lineage>
        <taxon>Eukaryota</taxon>
        <taxon>Metazoa</taxon>
        <taxon>Ecdysozoa</taxon>
        <taxon>Arthropoda</taxon>
        <taxon>Crustacea</taxon>
        <taxon>Branchiopoda</taxon>
        <taxon>Diplostraca</taxon>
        <taxon>Cladocera</taxon>
        <taxon>Anomopoda</taxon>
        <taxon>Daphniidae</taxon>
        <taxon>Daphnia</taxon>
    </lineage>
</organism>
<dbReference type="InterPro" id="IPR029044">
    <property type="entry name" value="Nucleotide-diphossugar_trans"/>
</dbReference>
<dbReference type="AlphaFoldDB" id="E9H8F8"/>
<dbReference type="OrthoDB" id="409543at2759"/>
<dbReference type="InterPro" id="IPR051981">
    <property type="entry name" value="Glycosyltransf_32"/>
</dbReference>
<dbReference type="OMA" id="YANTNDR"/>
<keyword evidence="4" id="KW-0808">Transferase</keyword>
<name>E9H8F8_DAPPU</name>
<keyword evidence="6 7" id="KW-0472">Membrane</keyword>
<reference evidence="9 10" key="1">
    <citation type="journal article" date="2011" name="Science">
        <title>The ecoresponsive genome of Daphnia pulex.</title>
        <authorList>
            <person name="Colbourne J.K."/>
            <person name="Pfrender M.E."/>
            <person name="Gilbert D."/>
            <person name="Thomas W.K."/>
            <person name="Tucker A."/>
            <person name="Oakley T.H."/>
            <person name="Tokishita S."/>
            <person name="Aerts A."/>
            <person name="Arnold G.J."/>
            <person name="Basu M.K."/>
            <person name="Bauer D.J."/>
            <person name="Caceres C.E."/>
            <person name="Carmel L."/>
            <person name="Casola C."/>
            <person name="Choi J.H."/>
            <person name="Detter J.C."/>
            <person name="Dong Q."/>
            <person name="Dusheyko S."/>
            <person name="Eads B.D."/>
            <person name="Frohlich T."/>
            <person name="Geiler-Samerotte K.A."/>
            <person name="Gerlach D."/>
            <person name="Hatcher P."/>
            <person name="Jogdeo S."/>
            <person name="Krijgsveld J."/>
            <person name="Kriventseva E.V."/>
            <person name="Kultz D."/>
            <person name="Laforsch C."/>
            <person name="Lindquist E."/>
            <person name="Lopez J."/>
            <person name="Manak J.R."/>
            <person name="Muller J."/>
            <person name="Pangilinan J."/>
            <person name="Patwardhan R.P."/>
            <person name="Pitluck S."/>
            <person name="Pritham E.J."/>
            <person name="Rechtsteiner A."/>
            <person name="Rho M."/>
            <person name="Rogozin I.B."/>
            <person name="Sakarya O."/>
            <person name="Salamov A."/>
            <person name="Schaack S."/>
            <person name="Shapiro H."/>
            <person name="Shiga Y."/>
            <person name="Skalitzky C."/>
            <person name="Smith Z."/>
            <person name="Souvorov A."/>
            <person name="Sung W."/>
            <person name="Tang Z."/>
            <person name="Tsuchiya D."/>
            <person name="Tu H."/>
            <person name="Vos H."/>
            <person name="Wang M."/>
            <person name="Wolf Y.I."/>
            <person name="Yamagata H."/>
            <person name="Yamada T."/>
            <person name="Ye Y."/>
            <person name="Shaw J.R."/>
            <person name="Andrews J."/>
            <person name="Crease T.J."/>
            <person name="Tang H."/>
            <person name="Lucas S.M."/>
            <person name="Robertson H.M."/>
            <person name="Bork P."/>
            <person name="Koonin E.V."/>
            <person name="Zdobnov E.M."/>
            <person name="Grigoriev I.V."/>
            <person name="Lynch M."/>
            <person name="Boore J.L."/>
        </authorList>
    </citation>
    <scope>NUCLEOTIDE SEQUENCE [LARGE SCALE GENOMIC DNA]</scope>
</reference>
<dbReference type="KEGG" id="dpx:DAPPUDRAFT_111182"/>
<dbReference type="HOGENOM" id="CLU_049512_1_0_1"/>
<evidence type="ECO:0000256" key="3">
    <source>
        <dbReference type="ARBA" id="ARBA00022676"/>
    </source>
</evidence>
<evidence type="ECO:0000256" key="6">
    <source>
        <dbReference type="ARBA" id="ARBA00023136"/>
    </source>
</evidence>
<protein>
    <recommendedName>
        <fullName evidence="8">Alpha 1,4-glycosyltransferase domain-containing protein</fullName>
    </recommendedName>
</protein>
<gene>
    <name evidence="9" type="ORF">DAPPUDRAFT_111182</name>
</gene>
<dbReference type="PANTHER" id="PTHR12042:SF21">
    <property type="entry name" value="ALPHA1,4-GALACTOSYLTRANSFERASE 1-RELATED"/>
    <property type="match status" value="1"/>
</dbReference>
<dbReference type="GO" id="GO:0000139">
    <property type="term" value="C:Golgi membrane"/>
    <property type="evidence" value="ECO:0007669"/>
    <property type="project" value="UniProtKB-SubCell"/>
</dbReference>
<keyword evidence="7" id="KW-1133">Transmembrane helix</keyword>
<evidence type="ECO:0000256" key="5">
    <source>
        <dbReference type="ARBA" id="ARBA00023034"/>
    </source>
</evidence>
<keyword evidence="5" id="KW-0333">Golgi apparatus</keyword>